<reference evidence="1 2" key="1">
    <citation type="submission" date="2023-07" db="EMBL/GenBank/DDBJ databases">
        <title>Genomic Encyclopedia of Type Strains, Phase IV (KMG-IV): sequencing the most valuable type-strain genomes for metagenomic binning, comparative biology and taxonomic classification.</title>
        <authorList>
            <person name="Goeker M."/>
        </authorList>
    </citation>
    <scope>NUCLEOTIDE SEQUENCE [LARGE SCALE GENOMIC DNA]</scope>
    <source>
        <strain evidence="1 2">DSM 16784</strain>
    </source>
</reference>
<keyword evidence="2" id="KW-1185">Reference proteome</keyword>
<proteinExistence type="predicted"/>
<protein>
    <recommendedName>
        <fullName evidence="3">GIY-YIG domain-containing protein</fullName>
    </recommendedName>
</protein>
<dbReference type="InterPro" id="IPR035901">
    <property type="entry name" value="GIY-YIG_endonuc_sf"/>
</dbReference>
<evidence type="ECO:0000313" key="2">
    <source>
        <dbReference type="Proteomes" id="UP001230220"/>
    </source>
</evidence>
<sequence>MFGTVILDSFSKKEIVEIKKALEILCNPSDYYGWSSHGIYCFWDYNTKEVLYIGLASDLELRFCQHLGIIRTTNESCKYKKIMEYFKLNERLGYTIFVQSPLAQGKVYRNKVLFDDFIESQDAPLQDYSTQQGIADIKRVEGILIESYRLENGQIPPWNEVGGSIIGQKKVMTNNINIVKSFTDSSLVEKSFIMSRSTLRELASNPTYERYENHLHAARILALNMKIDFSDALSAIHKFSPDTQSTMQDIINSKYLEKKLLKV</sequence>
<name>A0ABU0E4N7_9FIRM</name>
<comment type="caution">
    <text evidence="1">The sequence shown here is derived from an EMBL/GenBank/DDBJ whole genome shotgun (WGS) entry which is preliminary data.</text>
</comment>
<evidence type="ECO:0008006" key="3">
    <source>
        <dbReference type="Google" id="ProtNLM"/>
    </source>
</evidence>
<organism evidence="1 2">
    <name type="scientific">Breznakia pachnodae</name>
    <dbReference type="NCBI Taxonomy" id="265178"/>
    <lineage>
        <taxon>Bacteria</taxon>
        <taxon>Bacillati</taxon>
        <taxon>Bacillota</taxon>
        <taxon>Erysipelotrichia</taxon>
        <taxon>Erysipelotrichales</taxon>
        <taxon>Erysipelotrichaceae</taxon>
        <taxon>Breznakia</taxon>
    </lineage>
</organism>
<dbReference type="SUPFAM" id="SSF82771">
    <property type="entry name" value="GIY-YIG endonuclease"/>
    <property type="match status" value="1"/>
</dbReference>
<evidence type="ECO:0000313" key="1">
    <source>
        <dbReference type="EMBL" id="MDQ0361857.1"/>
    </source>
</evidence>
<accession>A0ABU0E4N7</accession>
<dbReference type="EMBL" id="JAUSUR010000004">
    <property type="protein sequence ID" value="MDQ0361857.1"/>
    <property type="molecule type" value="Genomic_DNA"/>
</dbReference>
<dbReference type="Proteomes" id="UP001230220">
    <property type="component" value="Unassembled WGS sequence"/>
</dbReference>
<dbReference type="RefSeq" id="WP_307408949.1">
    <property type="nucleotide sequence ID" value="NZ_JAUSUR010000004.1"/>
</dbReference>
<gene>
    <name evidence="1" type="ORF">J2S15_002607</name>
</gene>